<keyword evidence="4" id="KW-1185">Reference proteome</keyword>
<evidence type="ECO:0000313" key="4">
    <source>
        <dbReference type="Proteomes" id="UP000299102"/>
    </source>
</evidence>
<feature type="region of interest" description="Disordered" evidence="1">
    <location>
        <begin position="235"/>
        <end position="259"/>
    </location>
</feature>
<feature type="chain" id="PRO_5020025436" evidence="2">
    <location>
        <begin position="19"/>
        <end position="259"/>
    </location>
</feature>
<name>A0A4C2A6J6_EUMVA</name>
<accession>A0A4C2A6J6</accession>
<feature type="signal peptide" evidence="2">
    <location>
        <begin position="1"/>
        <end position="18"/>
    </location>
</feature>
<evidence type="ECO:0000256" key="2">
    <source>
        <dbReference type="SAM" id="SignalP"/>
    </source>
</evidence>
<evidence type="ECO:0000256" key="1">
    <source>
        <dbReference type="SAM" id="MobiDB-lite"/>
    </source>
</evidence>
<keyword evidence="2" id="KW-0732">Signal</keyword>
<sequence length="259" mass="29060">MTWIQLLILFPIIYLVRTRSCARFYLGFAPSLFSAAMCSFDSDLALENRLNCWRTERRKSNVRFDVSRRTRDERLTLRVQAALKALLQDKSHKIITEVQVWIFLRREVPRLPAASCRRRGGRPRAPTTAAAGCGPAPTSAASALQLVPPSTPVEGISRSGMFTHPAGDRTAIVSLKETTFAYGSARRSITNILPDLLDIINPNTFSAVVQQQSRHISLGPSFQFDSRINSDSCQTRQARQRRQPAWRAAHGACRPPRNE</sequence>
<dbReference type="EMBL" id="BGZK01002684">
    <property type="protein sequence ID" value="GBP95810.1"/>
    <property type="molecule type" value="Genomic_DNA"/>
</dbReference>
<gene>
    <name evidence="3" type="ORF">EVAR_87939_1</name>
</gene>
<dbReference type="Proteomes" id="UP000299102">
    <property type="component" value="Unassembled WGS sequence"/>
</dbReference>
<protein>
    <submittedName>
        <fullName evidence="3">Uncharacterized protein</fullName>
    </submittedName>
</protein>
<reference evidence="3 4" key="1">
    <citation type="journal article" date="2019" name="Commun. Biol.">
        <title>The bagworm genome reveals a unique fibroin gene that provides high tensile strength.</title>
        <authorList>
            <person name="Kono N."/>
            <person name="Nakamura H."/>
            <person name="Ohtoshi R."/>
            <person name="Tomita M."/>
            <person name="Numata K."/>
            <person name="Arakawa K."/>
        </authorList>
    </citation>
    <scope>NUCLEOTIDE SEQUENCE [LARGE SCALE GENOMIC DNA]</scope>
</reference>
<evidence type="ECO:0000313" key="3">
    <source>
        <dbReference type="EMBL" id="GBP95810.1"/>
    </source>
</evidence>
<dbReference type="AlphaFoldDB" id="A0A4C2A6J6"/>
<organism evidence="3 4">
    <name type="scientific">Eumeta variegata</name>
    <name type="common">Bagworm moth</name>
    <name type="synonym">Eumeta japonica</name>
    <dbReference type="NCBI Taxonomy" id="151549"/>
    <lineage>
        <taxon>Eukaryota</taxon>
        <taxon>Metazoa</taxon>
        <taxon>Ecdysozoa</taxon>
        <taxon>Arthropoda</taxon>
        <taxon>Hexapoda</taxon>
        <taxon>Insecta</taxon>
        <taxon>Pterygota</taxon>
        <taxon>Neoptera</taxon>
        <taxon>Endopterygota</taxon>
        <taxon>Lepidoptera</taxon>
        <taxon>Glossata</taxon>
        <taxon>Ditrysia</taxon>
        <taxon>Tineoidea</taxon>
        <taxon>Psychidae</taxon>
        <taxon>Oiketicinae</taxon>
        <taxon>Eumeta</taxon>
    </lineage>
</organism>
<comment type="caution">
    <text evidence="3">The sequence shown here is derived from an EMBL/GenBank/DDBJ whole genome shotgun (WGS) entry which is preliminary data.</text>
</comment>
<proteinExistence type="predicted"/>